<feature type="coiled-coil region" evidence="2">
    <location>
        <begin position="204"/>
        <end position="231"/>
    </location>
</feature>
<dbReference type="InterPro" id="IPR006016">
    <property type="entry name" value="UspA"/>
</dbReference>
<evidence type="ECO:0000313" key="4">
    <source>
        <dbReference type="EMBL" id="OKY77110.1"/>
    </source>
</evidence>
<dbReference type="PANTHER" id="PTHR46268">
    <property type="entry name" value="STRESS RESPONSE PROTEIN NHAX"/>
    <property type="match status" value="1"/>
</dbReference>
<accession>A0A1Q6DRV2</accession>
<name>A0A1Q6DRV2_METT1</name>
<keyword evidence="5" id="KW-1185">Reference proteome</keyword>
<dbReference type="EMBL" id="MSDW01000002">
    <property type="protein sequence ID" value="OKY77110.1"/>
    <property type="molecule type" value="Genomic_DNA"/>
</dbReference>
<feature type="domain" description="UspA" evidence="3">
    <location>
        <begin position="106"/>
        <end position="155"/>
    </location>
</feature>
<keyword evidence="2" id="KW-0175">Coiled coil</keyword>
<dbReference type="SUPFAM" id="SSF52402">
    <property type="entry name" value="Adenine nucleotide alpha hydrolases-like"/>
    <property type="match status" value="2"/>
</dbReference>
<organism evidence="4 5">
    <name type="scientific">Methanohalarchaeum thermophilum</name>
    <dbReference type="NCBI Taxonomy" id="1903181"/>
    <lineage>
        <taxon>Archaea</taxon>
        <taxon>Methanobacteriati</taxon>
        <taxon>Methanobacteriota</taxon>
        <taxon>Methanonatronarchaeia</taxon>
        <taxon>Methanonatronarchaeales</taxon>
        <taxon>Methanonatronarchaeaceae</taxon>
        <taxon>Candidatus Methanohalarchaeum</taxon>
    </lineage>
</organism>
<dbReference type="Gene3D" id="3.40.50.12370">
    <property type="match status" value="1"/>
</dbReference>
<evidence type="ECO:0000313" key="5">
    <source>
        <dbReference type="Proteomes" id="UP000185744"/>
    </source>
</evidence>
<evidence type="ECO:0000259" key="3">
    <source>
        <dbReference type="Pfam" id="PF00582"/>
    </source>
</evidence>
<comment type="caution">
    <text evidence="4">The sequence shown here is derived from an EMBL/GenBank/DDBJ whole genome shotgun (WGS) entry which is preliminary data.</text>
</comment>
<dbReference type="PANTHER" id="PTHR46268:SF6">
    <property type="entry name" value="UNIVERSAL STRESS PROTEIN UP12"/>
    <property type="match status" value="1"/>
</dbReference>
<proteinExistence type="inferred from homology"/>
<dbReference type="InParanoid" id="A0A1Q6DRV2"/>
<dbReference type="Pfam" id="PF00582">
    <property type="entry name" value="Usp"/>
    <property type="match status" value="1"/>
</dbReference>
<protein>
    <submittedName>
        <fullName evidence="4">Nucleotide-binding protein UspA family</fullName>
    </submittedName>
</protein>
<gene>
    <name evidence="4" type="ORF">BTN85_1755</name>
</gene>
<evidence type="ECO:0000256" key="1">
    <source>
        <dbReference type="ARBA" id="ARBA00008791"/>
    </source>
</evidence>
<reference evidence="4" key="1">
    <citation type="submission" date="2016-12" db="EMBL/GenBank/DDBJ databases">
        <title>Discovery of methanogenic haloarchaea.</title>
        <authorList>
            <person name="Sorokin D.Y."/>
            <person name="Makarova K.S."/>
            <person name="Abbas B."/>
            <person name="Ferrer M."/>
            <person name="Golyshin P.N."/>
        </authorList>
    </citation>
    <scope>NUCLEOTIDE SEQUENCE [LARGE SCALE GENOMIC DNA]</scope>
    <source>
        <strain evidence="4">HMET1</strain>
    </source>
</reference>
<comment type="similarity">
    <text evidence="1">Belongs to the universal stress protein A family.</text>
</comment>
<sequence>MKDQEKSRKEKILVLLAYPEIQENLINFAKASANSYKESSIIGFNFINLPEQTPLTRRDKLNSPKVEIPDKKIVEIQKAILKIARDKITSDNFDFDSKAMAGRKFEKTVINYVKKQNIDQIYMGWDGERSQNKLIFGSKVDKILKYVPCKVNIIKPGKPKIGKVAAFIKKEKDSNTLETLKRANQFQTESQESKLNIIHINGKNNSKNKTRERLKEKIEEANISREDYKLRIYNRENIVESIINESKNFDTVCLGSTQLSRFKKPTFGSIPKKIALNSNENVVIIKKRKRLKTLKDKLSF</sequence>
<dbReference type="Proteomes" id="UP000185744">
    <property type="component" value="Unassembled WGS sequence"/>
</dbReference>
<evidence type="ECO:0000256" key="2">
    <source>
        <dbReference type="SAM" id="Coils"/>
    </source>
</evidence>
<dbReference type="AlphaFoldDB" id="A0A1Q6DRV2"/>
<dbReference type="STRING" id="1903181.BTN85_1755"/>